<gene>
    <name evidence="2" type="ORF">BCF44_14417</name>
</gene>
<dbReference type="RefSeq" id="WP_116182416.1">
    <property type="nucleotide sequence ID" value="NZ_CP144375.1"/>
</dbReference>
<protein>
    <recommendedName>
        <fullName evidence="1">SnoaL-like domain-containing protein</fullName>
    </recommendedName>
</protein>
<dbReference type="SUPFAM" id="SSF54427">
    <property type="entry name" value="NTF2-like"/>
    <property type="match status" value="1"/>
</dbReference>
<evidence type="ECO:0000259" key="1">
    <source>
        <dbReference type="Pfam" id="PF12680"/>
    </source>
</evidence>
<dbReference type="Gene3D" id="3.10.450.50">
    <property type="match status" value="1"/>
</dbReference>
<dbReference type="OrthoDB" id="8451859at2"/>
<dbReference type="Pfam" id="PF12680">
    <property type="entry name" value="SnoaL_2"/>
    <property type="match status" value="1"/>
</dbReference>
<dbReference type="InterPro" id="IPR037401">
    <property type="entry name" value="SnoaL-like"/>
</dbReference>
<dbReference type="PANTHER" id="PTHR41252">
    <property type="entry name" value="BLR2505 PROTEIN"/>
    <property type="match status" value="1"/>
</dbReference>
<accession>A0A3E0G712</accession>
<reference evidence="2 3" key="1">
    <citation type="submission" date="2018-08" db="EMBL/GenBank/DDBJ databases">
        <title>Genomic Encyclopedia of Archaeal and Bacterial Type Strains, Phase II (KMG-II): from individual species to whole genera.</title>
        <authorList>
            <person name="Goeker M."/>
        </authorList>
    </citation>
    <scope>NUCLEOTIDE SEQUENCE [LARGE SCALE GENOMIC DNA]</scope>
    <source>
        <strain evidence="2 3">DSM 45791</strain>
    </source>
</reference>
<dbReference type="InterPro" id="IPR032710">
    <property type="entry name" value="NTF2-like_dom_sf"/>
</dbReference>
<keyword evidence="3" id="KW-1185">Reference proteome</keyword>
<sequence>MSESPNITLARRLYDSNADPAVTKEIMAPDLEWDITPGFPFGGIYHGYESMLNDFFGSLLPLFESFSAKAETYYADADDHVFVFGHYHGVTKAEKTVDARFVHLWTIRDGKLAHLRQAADSHVLQHVLNG</sequence>
<organism evidence="2 3">
    <name type="scientific">Kutzneria buriramensis</name>
    <dbReference type="NCBI Taxonomy" id="1045776"/>
    <lineage>
        <taxon>Bacteria</taxon>
        <taxon>Bacillati</taxon>
        <taxon>Actinomycetota</taxon>
        <taxon>Actinomycetes</taxon>
        <taxon>Pseudonocardiales</taxon>
        <taxon>Pseudonocardiaceae</taxon>
        <taxon>Kutzneria</taxon>
    </lineage>
</organism>
<evidence type="ECO:0000313" key="3">
    <source>
        <dbReference type="Proteomes" id="UP000256269"/>
    </source>
</evidence>
<name>A0A3E0G712_9PSEU</name>
<evidence type="ECO:0000313" key="2">
    <source>
        <dbReference type="EMBL" id="REH17841.1"/>
    </source>
</evidence>
<dbReference type="Proteomes" id="UP000256269">
    <property type="component" value="Unassembled WGS sequence"/>
</dbReference>
<comment type="caution">
    <text evidence="2">The sequence shown here is derived from an EMBL/GenBank/DDBJ whole genome shotgun (WGS) entry which is preliminary data.</text>
</comment>
<feature type="domain" description="SnoaL-like" evidence="1">
    <location>
        <begin position="17"/>
        <end position="114"/>
    </location>
</feature>
<proteinExistence type="predicted"/>
<dbReference type="PANTHER" id="PTHR41252:SF1">
    <property type="entry name" value="BLR2505 PROTEIN"/>
    <property type="match status" value="1"/>
</dbReference>
<dbReference type="EMBL" id="QUNO01000044">
    <property type="protein sequence ID" value="REH17841.1"/>
    <property type="molecule type" value="Genomic_DNA"/>
</dbReference>
<dbReference type="AlphaFoldDB" id="A0A3E0G712"/>